<keyword evidence="1" id="KW-0813">Transport</keyword>
<dbReference type="GO" id="GO:0016887">
    <property type="term" value="F:ATP hydrolysis activity"/>
    <property type="evidence" value="ECO:0007669"/>
    <property type="project" value="InterPro"/>
</dbReference>
<evidence type="ECO:0000256" key="3">
    <source>
        <dbReference type="ARBA" id="ARBA00022741"/>
    </source>
</evidence>
<gene>
    <name evidence="6" type="ORF">IMG5_008720</name>
</gene>
<dbReference type="InterPro" id="IPR026082">
    <property type="entry name" value="ABCA"/>
</dbReference>
<evidence type="ECO:0000256" key="4">
    <source>
        <dbReference type="ARBA" id="ARBA00022840"/>
    </source>
</evidence>
<dbReference type="PROSITE" id="PS00211">
    <property type="entry name" value="ABC_TRANSPORTER_1"/>
    <property type="match status" value="1"/>
</dbReference>
<dbReference type="GeneID" id="14910721"/>
<dbReference type="GO" id="GO:0016020">
    <property type="term" value="C:membrane"/>
    <property type="evidence" value="ECO:0007669"/>
    <property type="project" value="InterPro"/>
</dbReference>
<dbReference type="PANTHER" id="PTHR19229">
    <property type="entry name" value="ATP-BINDING CASSETTE TRANSPORTER SUBFAMILY A ABCA"/>
    <property type="match status" value="1"/>
</dbReference>
<dbReference type="AlphaFoldDB" id="G0QJT0"/>
<dbReference type="SMART" id="SM00382">
    <property type="entry name" value="AAA"/>
    <property type="match status" value="1"/>
</dbReference>
<dbReference type="PANTHER" id="PTHR19229:SF36">
    <property type="entry name" value="ATP-BINDING CASSETTE SUB-FAMILY A MEMBER 2"/>
    <property type="match status" value="1"/>
</dbReference>
<dbReference type="InterPro" id="IPR017871">
    <property type="entry name" value="ABC_transporter-like_CS"/>
</dbReference>
<keyword evidence="3" id="KW-0547">Nucleotide-binding</keyword>
<feature type="domain" description="ABC transporter" evidence="5">
    <location>
        <begin position="2"/>
        <end position="225"/>
    </location>
</feature>
<organism evidence="6 7">
    <name type="scientific">Ichthyophthirius multifiliis</name>
    <name type="common">White spot disease agent</name>
    <name type="synonym">Ich</name>
    <dbReference type="NCBI Taxonomy" id="5932"/>
    <lineage>
        <taxon>Eukaryota</taxon>
        <taxon>Sar</taxon>
        <taxon>Alveolata</taxon>
        <taxon>Ciliophora</taxon>
        <taxon>Intramacronucleata</taxon>
        <taxon>Oligohymenophorea</taxon>
        <taxon>Hymenostomatida</taxon>
        <taxon>Ophryoglenina</taxon>
        <taxon>Ichthyophthirius</taxon>
    </lineage>
</organism>
<dbReference type="InParanoid" id="G0QJT0"/>
<dbReference type="Pfam" id="PF00005">
    <property type="entry name" value="ABC_tran"/>
    <property type="match status" value="1"/>
</dbReference>
<dbReference type="InterPro" id="IPR003593">
    <property type="entry name" value="AAA+_ATPase"/>
</dbReference>
<evidence type="ECO:0000313" key="6">
    <source>
        <dbReference type="EMBL" id="EGR34523.1"/>
    </source>
</evidence>
<reference evidence="6 7" key="1">
    <citation type="submission" date="2011-07" db="EMBL/GenBank/DDBJ databases">
        <authorList>
            <person name="Coyne R."/>
            <person name="Brami D."/>
            <person name="Johnson J."/>
            <person name="Hostetler J."/>
            <person name="Hannick L."/>
            <person name="Clark T."/>
            <person name="Cassidy-Hanley D."/>
            <person name="Inman J."/>
        </authorList>
    </citation>
    <scope>NUCLEOTIDE SEQUENCE [LARGE SCALE GENOMIC DNA]</scope>
    <source>
        <strain evidence="6 7">G5</strain>
    </source>
</reference>
<dbReference type="FunCoup" id="G0QJT0">
    <property type="interactions" value="10"/>
</dbReference>
<dbReference type="GO" id="GO:0005319">
    <property type="term" value="F:lipid transporter activity"/>
    <property type="evidence" value="ECO:0007669"/>
    <property type="project" value="TreeGrafter"/>
</dbReference>
<proteinExistence type="predicted"/>
<keyword evidence="7" id="KW-1185">Reference proteome</keyword>
<dbReference type="CDD" id="cd03263">
    <property type="entry name" value="ABC_subfamily_A"/>
    <property type="match status" value="1"/>
</dbReference>
<dbReference type="Gene3D" id="3.40.50.300">
    <property type="entry name" value="P-loop containing nucleotide triphosphate hydrolases"/>
    <property type="match status" value="1"/>
</dbReference>
<dbReference type="EMBL" id="GL983090">
    <property type="protein sequence ID" value="EGR34523.1"/>
    <property type="molecule type" value="Genomic_DNA"/>
</dbReference>
<keyword evidence="4" id="KW-0067">ATP-binding</keyword>
<evidence type="ECO:0000256" key="2">
    <source>
        <dbReference type="ARBA" id="ARBA00022737"/>
    </source>
</evidence>
<dbReference type="SUPFAM" id="SSF52540">
    <property type="entry name" value="P-loop containing nucleoside triphosphate hydrolases"/>
    <property type="match status" value="1"/>
</dbReference>
<dbReference type="InterPro" id="IPR003439">
    <property type="entry name" value="ABC_transporter-like_ATP-bd"/>
</dbReference>
<evidence type="ECO:0000313" key="7">
    <source>
        <dbReference type="Proteomes" id="UP000008983"/>
    </source>
</evidence>
<dbReference type="Proteomes" id="UP000008983">
    <property type="component" value="Unassembled WGS sequence"/>
</dbReference>
<dbReference type="GO" id="GO:0140359">
    <property type="term" value="F:ABC-type transporter activity"/>
    <property type="evidence" value="ECO:0007669"/>
    <property type="project" value="InterPro"/>
</dbReference>
<keyword evidence="2" id="KW-0677">Repeat</keyword>
<name>G0QJT0_ICHMU</name>
<dbReference type="InterPro" id="IPR027417">
    <property type="entry name" value="P-loop_NTPase"/>
</dbReference>
<evidence type="ECO:0000256" key="1">
    <source>
        <dbReference type="ARBA" id="ARBA00022448"/>
    </source>
</evidence>
<dbReference type="OrthoDB" id="10255969at2759"/>
<dbReference type="OMA" id="CGRIAML"/>
<dbReference type="eggNOG" id="KOG0059">
    <property type="taxonomic scope" value="Eukaryota"/>
</dbReference>
<protein>
    <recommendedName>
        <fullName evidence="5">ABC transporter domain-containing protein</fullName>
    </recommendedName>
</protein>
<dbReference type="GO" id="GO:0005524">
    <property type="term" value="F:ATP binding"/>
    <property type="evidence" value="ECO:0007669"/>
    <property type="project" value="UniProtKB-KW"/>
</dbReference>
<dbReference type="FunFam" id="3.40.50.300:FF:001253">
    <property type="entry name" value="ATP-binding cassette protein subfamily A, member 10"/>
    <property type="match status" value="1"/>
</dbReference>
<dbReference type="RefSeq" id="XP_004039827.1">
    <property type="nucleotide sequence ID" value="XM_004039779.1"/>
</dbReference>
<evidence type="ECO:0000259" key="5">
    <source>
        <dbReference type="PROSITE" id="PS50893"/>
    </source>
</evidence>
<accession>G0QJT0</accession>
<sequence length="232" mass="26130">MIQSFGNTHAVNGISLNLYENQILCLLGHNGAGKTTTISLLTGLIQKTEGKISYFENDLEENLDQIRQNIGLCTQKDVLYDDLTIEEHLEFIARIKGIQCGKKIKEDVEKIIVLVTLQDERKKLAKNLSGGNKRKLSLGMALIGGSRIIFLDEPTSGMDTMSRINIWKILEKIQNRTIVLTTHHLEEAEKLAHRIAIMNFGKLLILGSSEYIKQKFGVGYNCLVQINSQKKY</sequence>
<dbReference type="PROSITE" id="PS50893">
    <property type="entry name" value="ABC_TRANSPORTER_2"/>
    <property type="match status" value="1"/>
</dbReference>
<dbReference type="STRING" id="857967.G0QJT0"/>